<dbReference type="PANTHER" id="PTHR35037">
    <property type="entry name" value="C-TERMINAL REGION OF AIDA-LIKE PROTEIN"/>
    <property type="match status" value="1"/>
</dbReference>
<dbReference type="CDD" id="cd01344">
    <property type="entry name" value="PL2_Passenger_AT"/>
    <property type="match status" value="1"/>
</dbReference>
<evidence type="ECO:0000313" key="5">
    <source>
        <dbReference type="Proteomes" id="UP000092247"/>
    </source>
</evidence>
<dbReference type="Pfam" id="PF03797">
    <property type="entry name" value="Autotransporter"/>
    <property type="match status" value="1"/>
</dbReference>
<dbReference type="NCBIfam" id="TIGR02601">
    <property type="entry name" value="autotrns_rpt"/>
    <property type="match status" value="1"/>
</dbReference>
<dbReference type="Pfam" id="PF12951">
    <property type="entry name" value="PATR"/>
    <property type="match status" value="2"/>
</dbReference>
<dbReference type="SUPFAM" id="SSF103515">
    <property type="entry name" value="Autotransporter"/>
    <property type="match status" value="1"/>
</dbReference>
<feature type="domain" description="Autotransporter" evidence="3">
    <location>
        <begin position="2167"/>
        <end position="2449"/>
    </location>
</feature>
<dbReference type="Gene3D" id="2.160.20.20">
    <property type="match status" value="2"/>
</dbReference>
<dbReference type="InterPro" id="IPR006315">
    <property type="entry name" value="OM_autotransptr_brl_dom"/>
</dbReference>
<dbReference type="SMART" id="SM00869">
    <property type="entry name" value="Autotransporter"/>
    <property type="match status" value="1"/>
</dbReference>
<evidence type="ECO:0000256" key="2">
    <source>
        <dbReference type="ARBA" id="ARBA00023026"/>
    </source>
</evidence>
<evidence type="ECO:0000259" key="3">
    <source>
        <dbReference type="PROSITE" id="PS51208"/>
    </source>
</evidence>
<comment type="caution">
    <text evidence="4">The sequence shown here is derived from an EMBL/GenBank/DDBJ whole genome shotgun (WGS) entry which is preliminary data.</text>
</comment>
<proteinExistence type="predicted"/>
<dbReference type="Proteomes" id="UP000092247">
    <property type="component" value="Unassembled WGS sequence"/>
</dbReference>
<dbReference type="Pfam" id="PF13018">
    <property type="entry name" value="ESPR"/>
    <property type="match status" value="1"/>
</dbReference>
<gene>
    <name evidence="4" type="ORF">AYY17_16040</name>
</gene>
<evidence type="ECO:0000256" key="1">
    <source>
        <dbReference type="ARBA" id="ARBA00022729"/>
    </source>
</evidence>
<keyword evidence="2" id="KW-0843">Virulence</keyword>
<dbReference type="SUPFAM" id="SSF51126">
    <property type="entry name" value="Pectin lyase-like"/>
    <property type="match status" value="1"/>
</dbReference>
<dbReference type="InterPro" id="IPR043990">
    <property type="entry name" value="AC_1"/>
</dbReference>
<accession>A0A1B8HLX0</accession>
<dbReference type="PROSITE" id="PS51208">
    <property type="entry name" value="AUTOTRANSPORTER"/>
    <property type="match status" value="1"/>
</dbReference>
<sequence>MNKIFKVVKNQRTGNVVVASEFAKGAKKGSKLALIPLVALMTGGFVLSAQAADPDVNTNQWLETEYLPAKFNSETKTWVNNSNQKEQARVINNGDSKNLNLNNEKTTFTNNLDYDETWFSLQELWAKNTEKDKIISIIQYKDGKPVEGNVSLTSVEDWRVPDNPSAMEEITWKTEDGEEAFLQAYNTDKFKVTVNPDLGVYLLEKQPALSPFYHLTLAEVKNGTLDMTAKDNVDWNIDYIKDSSLFVAAADKGKSATINTTSKLHVTFGEAYGMNVSSGTADYRFQPQNQLVSEVSAPKGLDDFTASNGITYHTGDAIAIGDAQGLAAYNELLIEAVKDNKLTGQEYKNLIEATVIPSPQNKDYFDVSIDLKSLEDKNIKLNEAVTAGIGKRSVFEAAGEGSVLNINDGADIRGETTSDSGRFRAYHIYAHDGAKVFHDAITSVPNYKGQNALIDNAEFTNSGTLLLGDGTTRIYGDQVIGENAQYINLGTIAVEAFNLANNDRGDPDIIANTGVTATNGALVTNSKDASLLLGQKGIGAGEGIVTGVEVRGASFVNDGTILMGKDGVLLSGGRKDDTWDMRVVSNAVAALLDENIVAGGKYTIENNGKIDINKGVSNAVGINVASTIKRSADTQLTAVNNSEIDAAGSYTVGMRVSGEKRENDVIENRGTINVSGEGSIGLFALGNSTITHTGKIIATNSGKTVGGKKPARTTGIRADDARVNIQGGTIELKGDNTVGVFARAGGKIDLNKGLVIFDKAAVNQLGYWIAGRKGSDEADSSAINFGGGDVKLVLDNNDSTLFRVDQKAQFLASGDGNTSYHFDINGEKSRGFYIADIGTKVETGNMELNVNGTEATGLYLANGAGADGQVVLDKNTIINVSGEKATIAVIDGNYYDINGNGITKGSDKTKLTSYANLLSGGSDGNIAKDAIGYKLINGGVLDHVGNIDFSSADNATGIRVETGTVNNKTDIRVNGTGVDIYGKNSLVNNTGKIIANNGIAAVRLNRDATMTIGGSGSILGENSADAVRVHSGSTVKLNNANIAVTGSGSGLHLLNVDDNTGAFKLSGSGTITVSGNNASGLKLEADDGKGGTEMAKSNLDTSDAKGTTINVLNKGGNGIVTNTSGDVISGMNVNIQSAEGEAALIVLGQTKKIAQSGNLTSDSAHSVVDLTALNNDFSFTNSGKITAASGSGVAVDAHQNVNINFTNSGSVSGNSLLGNGNNTISLSGTTSGLITGNGKNTAVMSGKAQTGKLVAGNGDNTIEMKDTAHTDVLTAGNGNNTITLNGGTSLVNGTVGTGKNNVIVQNVTEAQSDLLFGNLTAGSGGQDALTLKGKASHYVLQDNSKLSGFELLNIEEGRFELRNTDIVLNEQNADDGIIVKQGGELFINQNNGHTFAHQLQGSGLVTTATNGQAFAFDNNSAAFAGDNFTGTLRLTEGTFDIAGDNTRALQKSLLDISTGAIATVREGVGTQSFDRLAMSGGTLAFKDNITGSKKIDDNISVNSLALDNAKGIVQVKADGFDNLPAPSVNNKVPLLEQDEGDSVAQLVNAGKASDYTGGLSLQLTDKDGNIIASNTRTAQDLRQDGTVVAKGTYDYGLQTASQAGGKADGLYVSYQLTEVDLQGKDNNALVLAAAAGKTGSAANLGAKITGQGDLAVDTDSEYVTLSNNSNDYTGSTFVRHGKLRAEADNVLGNTQLLDLASGTAVELTSTTGAGTEQTAGKVMSAVNSLIALGNGKLTVKNGGEINGHLSGTRDGHLQVNNDTLSVQGANNTMHADVTIDAPAQITVNHIAGLGDSLIEVAGTLRTEGAQGQLLNQLTGTGLTEIAQKSDVGLVADNSGFSGRFTTDTGSTLRAAHAANLGTAAVENAGTLVLTHNNGQQPWELTNSVTGAGTLVKQGAGRITLNDNSAQYTGTTEIQNGTLQAGSYDSALVMNSKQVNIGSQGMFAGQGTLKGSVNNAGHFYVGELNKKESDHATAYRVNGNFVNDGGHIWLASQKETESRLNIGGDFTANGGAITLNTVLNKGHEETMTDQLVVDGNVKRGANGATTLNINNVGGKGADTLKQPDAIKVVSVGGTSDKDAFKLGGPVAIGVYEYQLHKGYKDDSWYLDSYDTNVYPPDEKDDKPEPNVNPEVGAHMANRSAALGMFSMTLHDRLGEPHYADSFKGDENASSVWLRIVGDRQRQDAVSRSMRLQGDTYTTQLGGDIINWNNDNQDTTVRAGVMGGIGKSDYTSRAKRTGTKSDAKIDRAYSVGLYGTWYQNREDENNAYVDVWAQYAWFDNKVSMAGNSSDYKSNLVSASVEAGYSMAMYKPNAEKQWVLTPQAQAVFNSYDSDDSSSGTGLIMKGERSNSVDTRLGARVTYANQKQSDKSAQPFVEVNWLHSNAKNDMTFNQHYTFSDDRPANRFEIKAGIEGQLSPDWTLWGNVSHQMGSDDYSGDRAMIGVKYQWK</sequence>
<dbReference type="EMBL" id="LZEX01000004">
    <property type="protein sequence ID" value="OBU10344.1"/>
    <property type="molecule type" value="Genomic_DNA"/>
</dbReference>
<dbReference type="InterPro" id="IPR051551">
    <property type="entry name" value="Autotransporter_adhesion"/>
</dbReference>
<evidence type="ECO:0000313" key="4">
    <source>
        <dbReference type="EMBL" id="OBU10344.1"/>
    </source>
</evidence>
<keyword evidence="1" id="KW-0732">Signal</keyword>
<dbReference type="InterPro" id="IPR005546">
    <property type="entry name" value="Autotransporte_beta"/>
</dbReference>
<dbReference type="InterPro" id="IPR013425">
    <property type="entry name" value="Autotrns_rpt"/>
</dbReference>
<dbReference type="InterPro" id="IPR036709">
    <property type="entry name" value="Autotransporte_beta_dom_sf"/>
</dbReference>
<dbReference type="InterPro" id="IPR011050">
    <property type="entry name" value="Pectin_lyase_fold/virulence"/>
</dbReference>
<name>A0A1B8HLX0_9GAMM</name>
<dbReference type="InterPro" id="IPR012332">
    <property type="entry name" value="Autotransporter_pectin_lyase_C"/>
</dbReference>
<dbReference type="GO" id="GO:0019867">
    <property type="term" value="C:outer membrane"/>
    <property type="evidence" value="ECO:0007669"/>
    <property type="project" value="InterPro"/>
</dbReference>
<dbReference type="Pfam" id="PF18883">
    <property type="entry name" value="AC_1"/>
    <property type="match status" value="1"/>
</dbReference>
<protein>
    <submittedName>
        <fullName evidence="4">Autotransporter outer membrane beta-barrel domain-containing protein</fullName>
    </submittedName>
</protein>
<dbReference type="PANTHER" id="PTHR35037:SF3">
    <property type="entry name" value="C-TERMINAL REGION OF AIDA-LIKE PROTEIN"/>
    <property type="match status" value="1"/>
</dbReference>
<dbReference type="NCBIfam" id="TIGR01414">
    <property type="entry name" value="autotrans_barl"/>
    <property type="match status" value="1"/>
</dbReference>
<dbReference type="RefSeq" id="WP_067421972.1">
    <property type="nucleotide sequence ID" value="NZ_LZEX01000004.1"/>
</dbReference>
<dbReference type="InterPro" id="IPR024973">
    <property type="entry name" value="ESPR"/>
</dbReference>
<dbReference type="Gene3D" id="2.40.128.130">
    <property type="entry name" value="Autotransporter beta-domain"/>
    <property type="match status" value="1"/>
</dbReference>
<reference evidence="4 5" key="1">
    <citation type="submission" date="2016-06" db="EMBL/GenBank/DDBJ databases">
        <authorList>
            <person name="Kjaerup R.B."/>
            <person name="Dalgaard T.S."/>
            <person name="Juul-Madsen H.R."/>
        </authorList>
    </citation>
    <scope>NUCLEOTIDE SEQUENCE [LARGE SCALE GENOMIC DNA]</scope>
    <source>
        <strain evidence="4 5">GCSL-Mp3</strain>
    </source>
</reference>
<organism evidence="4 5">
    <name type="scientific">Morganella psychrotolerans</name>
    <dbReference type="NCBI Taxonomy" id="368603"/>
    <lineage>
        <taxon>Bacteria</taxon>
        <taxon>Pseudomonadati</taxon>
        <taxon>Pseudomonadota</taxon>
        <taxon>Gammaproteobacteria</taxon>
        <taxon>Enterobacterales</taxon>
        <taxon>Morganellaceae</taxon>
        <taxon>Morganella</taxon>
    </lineage>
</organism>